<protein>
    <recommendedName>
        <fullName evidence="4">Lipoprotein</fullName>
    </recommendedName>
</protein>
<keyword evidence="3" id="KW-1185">Reference proteome</keyword>
<feature type="chain" id="PRO_5012222535" description="Lipoprotein" evidence="1">
    <location>
        <begin position="24"/>
        <end position="235"/>
    </location>
</feature>
<feature type="signal peptide" evidence="1">
    <location>
        <begin position="1"/>
        <end position="23"/>
    </location>
</feature>
<name>A0A286HYD5_9HYPH</name>
<evidence type="ECO:0000313" key="2">
    <source>
        <dbReference type="EMBL" id="SOE12782.1"/>
    </source>
</evidence>
<accession>A0A286HYD5</accession>
<evidence type="ECO:0000313" key="3">
    <source>
        <dbReference type="Proteomes" id="UP000219465"/>
    </source>
</evidence>
<organism evidence="2 3">
    <name type="scientific">Hoeflea halophila</name>
    <dbReference type="NCBI Taxonomy" id="714899"/>
    <lineage>
        <taxon>Bacteria</taxon>
        <taxon>Pseudomonadati</taxon>
        <taxon>Pseudomonadota</taxon>
        <taxon>Alphaproteobacteria</taxon>
        <taxon>Hyphomicrobiales</taxon>
        <taxon>Rhizobiaceae</taxon>
        <taxon>Hoeflea</taxon>
    </lineage>
</organism>
<dbReference type="Proteomes" id="UP000219465">
    <property type="component" value="Unassembled WGS sequence"/>
</dbReference>
<reference evidence="3" key="1">
    <citation type="submission" date="2017-08" db="EMBL/GenBank/DDBJ databases">
        <authorList>
            <person name="Varghese N."/>
            <person name="Submissions S."/>
        </authorList>
    </citation>
    <scope>NUCLEOTIDE SEQUENCE [LARGE SCALE GENOMIC DNA]</scope>
    <source>
        <strain evidence="3">KCTC 23107</strain>
    </source>
</reference>
<dbReference type="PROSITE" id="PS51257">
    <property type="entry name" value="PROKAR_LIPOPROTEIN"/>
    <property type="match status" value="1"/>
</dbReference>
<proteinExistence type="predicted"/>
<evidence type="ECO:0008006" key="4">
    <source>
        <dbReference type="Google" id="ProtNLM"/>
    </source>
</evidence>
<sequence>MRLLCRSISVFVLILTLSGCVNSASVGIKEIETYKRLLNASKDEKAFNTLTGRVNYTNNLADLYIVEADRASLSQDAIALTVIGAAATGAGALVFDGSTDLLKGVGLAAGTTSAVGSYFRPQETSLALLNAAEQLVCMAGAGRSARNELNALGLANSETLSEPIEIMDTGVRQVRLNLRKALAKTRPDYSTVLASLVNASRANGGLGTESTASTEEIINKLRVDVTKCALEGISG</sequence>
<gene>
    <name evidence="2" type="ORF">SAMN05877838_0898</name>
</gene>
<keyword evidence="1" id="KW-0732">Signal</keyword>
<dbReference type="AlphaFoldDB" id="A0A286HYD5"/>
<dbReference type="EMBL" id="OCPC01000001">
    <property type="protein sequence ID" value="SOE12782.1"/>
    <property type="molecule type" value="Genomic_DNA"/>
</dbReference>
<evidence type="ECO:0000256" key="1">
    <source>
        <dbReference type="SAM" id="SignalP"/>
    </source>
</evidence>